<reference evidence="1 2" key="1">
    <citation type="submission" date="2020-08" db="EMBL/GenBank/DDBJ databases">
        <title>Genomic Encyclopedia of Type Strains, Phase IV (KMG-V): Genome sequencing to study the core and pangenomes of soil and plant-associated prokaryotes.</title>
        <authorList>
            <person name="Whitman W."/>
        </authorList>
    </citation>
    <scope>NUCLEOTIDE SEQUENCE [LARGE SCALE GENOMIC DNA]</scope>
    <source>
        <strain evidence="1 2">SEMIA 4064</strain>
    </source>
</reference>
<evidence type="ECO:0008006" key="3">
    <source>
        <dbReference type="Google" id="ProtNLM"/>
    </source>
</evidence>
<protein>
    <recommendedName>
        <fullName evidence="3">HK97 gp10 family phage protein</fullName>
    </recommendedName>
</protein>
<evidence type="ECO:0000313" key="2">
    <source>
        <dbReference type="Proteomes" id="UP000549882"/>
    </source>
</evidence>
<evidence type="ECO:0000313" key="1">
    <source>
        <dbReference type="EMBL" id="MBB5573305.1"/>
    </source>
</evidence>
<proteinExistence type="predicted"/>
<gene>
    <name evidence="1" type="ORF">GGD50_001918</name>
</gene>
<sequence length="139" mass="14436">MASSNFSDAVSAWVEKTKRRMEDVVHTSATRLAEAVIEGTPDDSGALVHSFQASASEIPVLRSGQSSDTAPAGSYGFDAGPVNLAILGVPLGGRIYMGFTAPYAAAVEYGVDGKAGAGMVRLAAQRWSDTVEQAVRETA</sequence>
<dbReference type="AlphaFoldDB" id="A0A7W9D0R3"/>
<dbReference type="EMBL" id="JACHBI010000003">
    <property type="protein sequence ID" value="MBB5573305.1"/>
    <property type="molecule type" value="Genomic_DNA"/>
</dbReference>
<comment type="caution">
    <text evidence="1">The sequence shown here is derived from an EMBL/GenBank/DDBJ whole genome shotgun (WGS) entry which is preliminary data.</text>
</comment>
<name>A0A7W9D0R3_9HYPH</name>
<organism evidence="1 2">
    <name type="scientific">Rhizobium paranaense</name>
    <dbReference type="NCBI Taxonomy" id="1650438"/>
    <lineage>
        <taxon>Bacteria</taxon>
        <taxon>Pseudomonadati</taxon>
        <taxon>Pseudomonadota</taxon>
        <taxon>Alphaproteobacteria</taxon>
        <taxon>Hyphomicrobiales</taxon>
        <taxon>Rhizobiaceae</taxon>
        <taxon>Rhizobium/Agrobacterium group</taxon>
        <taxon>Rhizobium</taxon>
    </lineage>
</organism>
<dbReference type="RefSeq" id="WP_107108577.1">
    <property type="nucleotide sequence ID" value="NZ_JACHBI010000003.1"/>
</dbReference>
<accession>A0A7W9D0R3</accession>
<keyword evidence="2" id="KW-1185">Reference proteome</keyword>
<dbReference type="Proteomes" id="UP000549882">
    <property type="component" value="Unassembled WGS sequence"/>
</dbReference>